<dbReference type="Proteomes" id="UP001153678">
    <property type="component" value="Unassembled WGS sequence"/>
</dbReference>
<dbReference type="OrthoDB" id="2353565at2759"/>
<evidence type="ECO:0000313" key="1">
    <source>
        <dbReference type="EMBL" id="CAI2194480.1"/>
    </source>
</evidence>
<proteinExistence type="predicted"/>
<gene>
    <name evidence="1" type="ORF">FWILDA_LOCUS16597</name>
</gene>
<sequence length="144" mass="16761">DVGKLKIILPVMFRSPAIVTKYKKLVMAIEFMEYWKTINVDQYCPYSDTGFSELSSSKHRREINVNINEDNEKENNGENLMETDSHNDPIAELFKLVQVNRKHTCSSPIEKPYFVAGIFPQICNVCRILEDLIQVENELPYCRE</sequence>
<keyword evidence="2" id="KW-1185">Reference proteome</keyword>
<dbReference type="AlphaFoldDB" id="A0A9W4X8Q8"/>
<feature type="non-terminal residue" evidence="1">
    <location>
        <position position="1"/>
    </location>
</feature>
<accession>A0A9W4X8Q8</accession>
<dbReference type="EMBL" id="CAMKVN010010964">
    <property type="protein sequence ID" value="CAI2194480.1"/>
    <property type="molecule type" value="Genomic_DNA"/>
</dbReference>
<organism evidence="1 2">
    <name type="scientific">Funneliformis geosporum</name>
    <dbReference type="NCBI Taxonomy" id="1117311"/>
    <lineage>
        <taxon>Eukaryota</taxon>
        <taxon>Fungi</taxon>
        <taxon>Fungi incertae sedis</taxon>
        <taxon>Mucoromycota</taxon>
        <taxon>Glomeromycotina</taxon>
        <taxon>Glomeromycetes</taxon>
        <taxon>Glomerales</taxon>
        <taxon>Glomeraceae</taxon>
        <taxon>Funneliformis</taxon>
    </lineage>
</organism>
<reference evidence="1" key="1">
    <citation type="submission" date="2022-08" db="EMBL/GenBank/DDBJ databases">
        <authorList>
            <person name="Kallberg Y."/>
            <person name="Tangrot J."/>
            <person name="Rosling A."/>
        </authorList>
    </citation>
    <scope>NUCLEOTIDE SEQUENCE</scope>
    <source>
        <strain evidence="1">Wild A</strain>
    </source>
</reference>
<protein>
    <submittedName>
        <fullName evidence="1">3437_t:CDS:1</fullName>
    </submittedName>
</protein>
<feature type="non-terminal residue" evidence="1">
    <location>
        <position position="144"/>
    </location>
</feature>
<evidence type="ECO:0000313" key="2">
    <source>
        <dbReference type="Proteomes" id="UP001153678"/>
    </source>
</evidence>
<name>A0A9W4X8Q8_9GLOM</name>
<comment type="caution">
    <text evidence="1">The sequence shown here is derived from an EMBL/GenBank/DDBJ whole genome shotgun (WGS) entry which is preliminary data.</text>
</comment>